<evidence type="ECO:0000313" key="3">
    <source>
        <dbReference type="Proteomes" id="UP001238088"/>
    </source>
</evidence>
<dbReference type="CDD" id="cd24004">
    <property type="entry name" value="ASKHA_NBD_PilM-like"/>
    <property type="match status" value="1"/>
</dbReference>
<feature type="domain" description="SHS2" evidence="1">
    <location>
        <begin position="7"/>
        <end position="204"/>
    </location>
</feature>
<proteinExistence type="predicted"/>
<dbReference type="SMART" id="SM00842">
    <property type="entry name" value="FtsA"/>
    <property type="match status" value="1"/>
</dbReference>
<dbReference type="InterPro" id="IPR043129">
    <property type="entry name" value="ATPase_NBD"/>
</dbReference>
<dbReference type="Proteomes" id="UP001238088">
    <property type="component" value="Unassembled WGS sequence"/>
</dbReference>
<accession>A0ABU0AP20</accession>
<dbReference type="InterPro" id="IPR050696">
    <property type="entry name" value="FtsA/MreB"/>
</dbReference>
<dbReference type="Gene3D" id="3.30.420.40">
    <property type="match status" value="2"/>
</dbReference>
<keyword evidence="2" id="KW-0131">Cell cycle</keyword>
<dbReference type="SUPFAM" id="SSF53067">
    <property type="entry name" value="Actin-like ATPase domain"/>
    <property type="match status" value="2"/>
</dbReference>
<dbReference type="Pfam" id="PF14450">
    <property type="entry name" value="FtsA"/>
    <property type="match status" value="1"/>
</dbReference>
<dbReference type="PANTHER" id="PTHR32432">
    <property type="entry name" value="CELL DIVISION PROTEIN FTSA-RELATED"/>
    <property type="match status" value="1"/>
</dbReference>
<dbReference type="InterPro" id="IPR003494">
    <property type="entry name" value="SHS2_FtsA"/>
</dbReference>
<organism evidence="2 3">
    <name type="scientific">Cytobacillus purgationiresistens</name>
    <dbReference type="NCBI Taxonomy" id="863449"/>
    <lineage>
        <taxon>Bacteria</taxon>
        <taxon>Bacillati</taxon>
        <taxon>Bacillota</taxon>
        <taxon>Bacilli</taxon>
        <taxon>Bacillales</taxon>
        <taxon>Bacillaceae</taxon>
        <taxon>Cytobacillus</taxon>
    </lineage>
</organism>
<sequence length="728" mass="80347">MNQPKKIFALDIGTRSVVGIILEKNHEQFNVIDILAQEHSERAMLDGQIHDIVAVSRVISNIKEKLEEKHGPLKKVSVAAAGRALKTERASASIDISGKPLMSKQDILHLELSAVQQAQASVAEKNAIEKSNHYYCVGYSILFFHLDGQEIGNLIDQKGKEASVDIITTFLPKIVIESLIAALHRSGLEMEALTLEPIAAINVLIPPSMRKLNVALVDIGAGTSDIAITDLGTVVAYGMVPIAGDEITEAVQQCLLLDFPLAEQAKKDLNTKDYITVADILGFETELPKEEIISDISPALDRLTTAICEEILSLNNQRAPKAVMLVGGGSQTPELTKRIAATLQLPENRVAIRGIDAIQSLSISESVSTGPELVTPIGIAIAAHKSPVQYRTVYVNEQPLRLFEINKLTVGDCLLAAGIKISKLYGKPGLAMIISLNGNNITIPGSHGTSPTLTLDKQICQLDDEVKNGDHLAVIKGKDGKKAEVRIKDLVDEVAMRQVQINGKSYTITASVIQNGQQSSMESLIEDRDKILCKIPSTIEDLFRFLKLDSFLNDLKPLKIILNNKETVIPPAAGKLFRNGNEIKTHFPFEHLDQFSIQKKEPLTIRLLAHYKQLPYIKTMFVTYNGQSLQLTKTISIFKREREILKEYDSINEGDHITYEQTINAPFIFQDIFKHIKVDIPHGSSGRFTLLKNGEESNFHDQIKDGDVLEIVWPIKKVVITKNKKTSS</sequence>
<keyword evidence="3" id="KW-1185">Reference proteome</keyword>
<dbReference type="GO" id="GO:0051301">
    <property type="term" value="P:cell division"/>
    <property type="evidence" value="ECO:0007669"/>
    <property type="project" value="UniProtKB-KW"/>
</dbReference>
<keyword evidence="2" id="KW-0132">Cell division</keyword>
<dbReference type="PANTHER" id="PTHR32432:SF3">
    <property type="entry name" value="ETHANOLAMINE UTILIZATION PROTEIN EUTJ"/>
    <property type="match status" value="1"/>
</dbReference>
<dbReference type="EMBL" id="JAUSUB010000020">
    <property type="protein sequence ID" value="MDQ0272148.1"/>
    <property type="molecule type" value="Genomic_DNA"/>
</dbReference>
<protein>
    <submittedName>
        <fullName evidence="2">Cell division protein FtsA</fullName>
    </submittedName>
</protein>
<gene>
    <name evidence="2" type="ORF">J2S17_004040</name>
</gene>
<evidence type="ECO:0000259" key="1">
    <source>
        <dbReference type="SMART" id="SM00842"/>
    </source>
</evidence>
<name>A0ABU0AP20_9BACI</name>
<dbReference type="RefSeq" id="WP_307477456.1">
    <property type="nucleotide sequence ID" value="NZ_JAUSUB010000020.1"/>
</dbReference>
<reference evidence="2 3" key="1">
    <citation type="submission" date="2023-07" db="EMBL/GenBank/DDBJ databases">
        <title>Genomic Encyclopedia of Type Strains, Phase IV (KMG-IV): sequencing the most valuable type-strain genomes for metagenomic binning, comparative biology and taxonomic classification.</title>
        <authorList>
            <person name="Goeker M."/>
        </authorList>
    </citation>
    <scope>NUCLEOTIDE SEQUENCE [LARGE SCALE GENOMIC DNA]</scope>
    <source>
        <strain evidence="2 3">DSM 23494</strain>
    </source>
</reference>
<evidence type="ECO:0000313" key="2">
    <source>
        <dbReference type="EMBL" id="MDQ0272148.1"/>
    </source>
</evidence>
<comment type="caution">
    <text evidence="2">The sequence shown here is derived from an EMBL/GenBank/DDBJ whole genome shotgun (WGS) entry which is preliminary data.</text>
</comment>